<reference evidence="1" key="1">
    <citation type="submission" date="2024-06" db="EMBL/GenBank/DDBJ databases">
        <authorList>
            <person name="Coelho C."/>
            <person name="Bento M."/>
            <person name="Garcia E."/>
            <person name="Camelo A."/>
            <person name="Brandao I."/>
            <person name="Espirito Santo C."/>
            <person name="Trovao J."/>
            <person name="Verissimo A."/>
            <person name="Costa J."/>
            <person name="Tiago I."/>
        </authorList>
    </citation>
    <scope>NUCLEOTIDE SEQUENCE</scope>
    <source>
        <strain evidence="1">KWT182</strain>
    </source>
</reference>
<sequence length="67" mass="7356">MGLPEQALQHSRDTLDQVIGQAIMALHRQGKTLGLGSILTYLTERQESESDEATRYFIGVAIALLSI</sequence>
<proteinExistence type="predicted"/>
<accession>A0AAU7Q7I0</accession>
<gene>
    <name evidence="1" type="ORF">ABK905_16640</name>
</gene>
<evidence type="ECO:0000313" key="1">
    <source>
        <dbReference type="EMBL" id="XBS68361.1"/>
    </source>
</evidence>
<organism evidence="1">
    <name type="scientific">Acerihabitans sp. KWT182</name>
    <dbReference type="NCBI Taxonomy" id="3157919"/>
    <lineage>
        <taxon>Bacteria</taxon>
        <taxon>Pseudomonadati</taxon>
        <taxon>Pseudomonadota</taxon>
        <taxon>Gammaproteobacteria</taxon>
        <taxon>Enterobacterales</taxon>
        <taxon>Pectobacteriaceae</taxon>
        <taxon>Acerihabitans</taxon>
    </lineage>
</organism>
<dbReference type="EMBL" id="CP157947">
    <property type="protein sequence ID" value="XBS68361.1"/>
    <property type="molecule type" value="Genomic_DNA"/>
</dbReference>
<name>A0AAU7Q7I0_9GAMM</name>
<evidence type="ECO:0008006" key="2">
    <source>
        <dbReference type="Google" id="ProtNLM"/>
    </source>
</evidence>
<protein>
    <recommendedName>
        <fullName evidence="2">ANTAR domain-containing protein</fullName>
    </recommendedName>
</protein>
<dbReference type="AlphaFoldDB" id="A0AAU7Q7I0"/>